<dbReference type="PANTHER" id="PTHR11748:SF103">
    <property type="entry name" value="GLYCOLATE OXIDASE SUBUNIT GLCE"/>
    <property type="match status" value="1"/>
</dbReference>
<dbReference type="Proteomes" id="UP000621500">
    <property type="component" value="Unassembled WGS sequence"/>
</dbReference>
<evidence type="ECO:0000256" key="2">
    <source>
        <dbReference type="ARBA" id="ARBA00022630"/>
    </source>
</evidence>
<evidence type="ECO:0000256" key="4">
    <source>
        <dbReference type="ARBA" id="ARBA00023002"/>
    </source>
</evidence>
<dbReference type="InterPro" id="IPR016166">
    <property type="entry name" value="FAD-bd_PCMH"/>
</dbReference>
<dbReference type="Pfam" id="PF01565">
    <property type="entry name" value="FAD_binding_4"/>
    <property type="match status" value="1"/>
</dbReference>
<evidence type="ECO:0000256" key="3">
    <source>
        <dbReference type="ARBA" id="ARBA00022827"/>
    </source>
</evidence>
<protein>
    <submittedName>
        <fullName evidence="6">Glycolate oxidase</fullName>
    </submittedName>
</protein>
<keyword evidence="3" id="KW-0274">FAD</keyword>
<dbReference type="SUPFAM" id="SSF56176">
    <property type="entry name" value="FAD-binding/transporter-associated domain-like"/>
    <property type="match status" value="1"/>
</dbReference>
<evidence type="ECO:0000256" key="1">
    <source>
        <dbReference type="ARBA" id="ARBA00001974"/>
    </source>
</evidence>
<comment type="caution">
    <text evidence="6">The sequence shown here is derived from an EMBL/GenBank/DDBJ whole genome shotgun (WGS) entry which is preliminary data.</text>
</comment>
<dbReference type="SUPFAM" id="SSF55103">
    <property type="entry name" value="FAD-linked oxidases, C-terminal domain"/>
    <property type="match status" value="1"/>
</dbReference>
<dbReference type="InterPro" id="IPR004113">
    <property type="entry name" value="FAD-bd_oxidored_4_C"/>
</dbReference>
<dbReference type="RefSeq" id="WP_239312655.1">
    <property type="nucleotide sequence ID" value="NZ_BAAAZQ010000011.1"/>
</dbReference>
<dbReference type="InterPro" id="IPR036318">
    <property type="entry name" value="FAD-bd_PCMH-like_sf"/>
</dbReference>
<dbReference type="Pfam" id="PF02913">
    <property type="entry name" value="FAD-oxidase_C"/>
    <property type="match status" value="1"/>
</dbReference>
<accession>A0ABQ4ERR1</accession>
<name>A0ABQ4ERR1_9ACTN</name>
<sequence>MPRLDTDTNTTAQMDTLRAAIAAHDGSGPEGAEIGVVRPAGPADAVGGVPARIVAAPGSTAQAAALLRAAAGLGLSVVFAGGGSRSDWGNPPRTLDLVVQTRRLTGVVEHAAGDLIVVVRAGTPLAELQSALAPAGQQLGLDDPVGGATVGGTVAVNGSGPRRMLYGTVRDLLIGVTLVRADGVVAHAGGKVVKNVAGYDLGKLVTGAYGTLGLVTECVFRLHPVPAARSYVRCRVTAAGADGVARVGRLLRTVLGAQLVPAALEVEAPPEGGYDVVLLLEGTPAGVAGRAEVAARLLGADALPGTAAPPWWGRYPWQPGDTGLKLTGVLSGVPDLLAAGRAAADRHGVPVGVRGSAGTGVLYAGLPAAADPDRVARIVEELRGATAEAGGHAVVLTAPDPVRDRVDLWGPVEGLELMRRVKHRFDPDARLAPGRFVGAI</sequence>
<dbReference type="InterPro" id="IPR016169">
    <property type="entry name" value="FAD-bd_PCMH_sub2"/>
</dbReference>
<feature type="domain" description="FAD-binding PCMH-type" evidence="5">
    <location>
        <begin position="46"/>
        <end position="225"/>
    </location>
</feature>
<reference evidence="6 7" key="1">
    <citation type="submission" date="2021-01" db="EMBL/GenBank/DDBJ databases">
        <title>Whole genome shotgun sequence of Plantactinospora mayteni NBRC 109088.</title>
        <authorList>
            <person name="Komaki H."/>
            <person name="Tamura T."/>
        </authorList>
    </citation>
    <scope>NUCLEOTIDE SEQUENCE [LARGE SCALE GENOMIC DNA]</scope>
    <source>
        <strain evidence="6 7">NBRC 109088</strain>
    </source>
</reference>
<dbReference type="Gene3D" id="3.30.465.10">
    <property type="match status" value="1"/>
</dbReference>
<dbReference type="PROSITE" id="PS51387">
    <property type="entry name" value="FAD_PCMH"/>
    <property type="match status" value="1"/>
</dbReference>
<comment type="cofactor">
    <cofactor evidence="1">
        <name>FAD</name>
        <dbReference type="ChEBI" id="CHEBI:57692"/>
    </cofactor>
</comment>
<keyword evidence="7" id="KW-1185">Reference proteome</keyword>
<evidence type="ECO:0000313" key="7">
    <source>
        <dbReference type="Proteomes" id="UP000621500"/>
    </source>
</evidence>
<keyword evidence="4" id="KW-0560">Oxidoreductase</keyword>
<keyword evidence="2" id="KW-0285">Flavoprotein</keyword>
<dbReference type="PANTHER" id="PTHR11748">
    <property type="entry name" value="D-LACTATE DEHYDROGENASE"/>
    <property type="match status" value="1"/>
</dbReference>
<proteinExistence type="predicted"/>
<evidence type="ECO:0000313" key="6">
    <source>
        <dbReference type="EMBL" id="GIG97331.1"/>
    </source>
</evidence>
<dbReference type="EMBL" id="BONX01000026">
    <property type="protein sequence ID" value="GIG97331.1"/>
    <property type="molecule type" value="Genomic_DNA"/>
</dbReference>
<evidence type="ECO:0000259" key="5">
    <source>
        <dbReference type="PROSITE" id="PS51387"/>
    </source>
</evidence>
<gene>
    <name evidence="6" type="primary">glcE</name>
    <name evidence="6" type="ORF">Pma05_39040</name>
</gene>
<dbReference type="InterPro" id="IPR016164">
    <property type="entry name" value="FAD-linked_Oxase-like_C"/>
</dbReference>
<organism evidence="6 7">
    <name type="scientific">Plantactinospora mayteni</name>
    <dbReference type="NCBI Taxonomy" id="566021"/>
    <lineage>
        <taxon>Bacteria</taxon>
        <taxon>Bacillati</taxon>
        <taxon>Actinomycetota</taxon>
        <taxon>Actinomycetes</taxon>
        <taxon>Micromonosporales</taxon>
        <taxon>Micromonosporaceae</taxon>
        <taxon>Plantactinospora</taxon>
    </lineage>
</organism>
<dbReference type="InterPro" id="IPR006094">
    <property type="entry name" value="Oxid_FAD_bind_N"/>
</dbReference>